<comment type="caution">
    <text evidence="2">The sequence shown here is derived from an EMBL/GenBank/DDBJ whole genome shotgun (WGS) entry which is preliminary data.</text>
</comment>
<evidence type="ECO:0000313" key="3">
    <source>
        <dbReference type="Proteomes" id="UP000695264"/>
    </source>
</evidence>
<keyword evidence="3" id="KW-1185">Reference proteome</keyword>
<feature type="domain" description="IPT/TIG" evidence="1">
    <location>
        <begin position="135"/>
        <end position="211"/>
    </location>
</feature>
<dbReference type="Pfam" id="PF01833">
    <property type="entry name" value="TIG"/>
    <property type="match status" value="1"/>
</dbReference>
<accession>A0ABX1BWG2</accession>
<protein>
    <recommendedName>
        <fullName evidence="1">IPT/TIG domain-containing protein</fullName>
    </recommendedName>
</protein>
<name>A0ABX1BWG2_9ACTN</name>
<dbReference type="InterPro" id="IPR013783">
    <property type="entry name" value="Ig-like_fold"/>
</dbReference>
<organism evidence="2 3">
    <name type="scientific">Streptomyces zingiberis</name>
    <dbReference type="NCBI Taxonomy" id="2053010"/>
    <lineage>
        <taxon>Bacteria</taxon>
        <taxon>Bacillati</taxon>
        <taxon>Actinomycetota</taxon>
        <taxon>Actinomycetes</taxon>
        <taxon>Kitasatosporales</taxon>
        <taxon>Streptomycetaceae</taxon>
        <taxon>Streptomyces</taxon>
    </lineage>
</organism>
<dbReference type="SUPFAM" id="SSF81296">
    <property type="entry name" value="E set domains"/>
    <property type="match status" value="1"/>
</dbReference>
<gene>
    <name evidence="2" type="ORF">HCK00_06635</name>
</gene>
<dbReference type="InterPro" id="IPR002909">
    <property type="entry name" value="IPT_dom"/>
</dbReference>
<proteinExistence type="predicted"/>
<sequence>MSVSSTTVTVTIPALPPGQYDVSVFTGTATSNFLPFFYIAIPQVTALSSNRGSSTPIRISLFGSSLATTQSVEFVGVGPGTDVRVISDTIVTVLTPQNGQHPDGCTFPSEVRVTSLGGVSPVQGGPTQYVFYEEPAVTAVVPNAAVVGSLITVTGTCLLDAVSVVFELENDGIQVPADFTQISATVLTTTVPPTLAPGTYDIKVTTPGGQSDPAPLAVFTVPPL</sequence>
<dbReference type="Proteomes" id="UP000695264">
    <property type="component" value="Unassembled WGS sequence"/>
</dbReference>
<reference evidence="2 3" key="1">
    <citation type="submission" date="2020-03" db="EMBL/GenBank/DDBJ databases">
        <title>WGS of actinomycetes isolated from Thailand.</title>
        <authorList>
            <person name="Thawai C."/>
        </authorList>
    </citation>
    <scope>NUCLEOTIDE SEQUENCE [LARGE SCALE GENOMIC DNA]</scope>
    <source>
        <strain evidence="2 3">PLAI 1-29</strain>
    </source>
</reference>
<dbReference type="EMBL" id="JAATEN010000004">
    <property type="protein sequence ID" value="NJQ00220.1"/>
    <property type="molecule type" value="Genomic_DNA"/>
</dbReference>
<evidence type="ECO:0000259" key="1">
    <source>
        <dbReference type="Pfam" id="PF01833"/>
    </source>
</evidence>
<dbReference type="Gene3D" id="2.60.40.10">
    <property type="entry name" value="Immunoglobulins"/>
    <property type="match status" value="1"/>
</dbReference>
<dbReference type="InterPro" id="IPR014756">
    <property type="entry name" value="Ig_E-set"/>
</dbReference>
<evidence type="ECO:0000313" key="2">
    <source>
        <dbReference type="EMBL" id="NJQ00220.1"/>
    </source>
</evidence>